<evidence type="ECO:0000313" key="4">
    <source>
        <dbReference type="Proteomes" id="UP000838878"/>
    </source>
</evidence>
<evidence type="ECO:0000256" key="2">
    <source>
        <dbReference type="SAM" id="MobiDB-lite"/>
    </source>
</evidence>
<dbReference type="PANTHER" id="PTHR46601:SF2">
    <property type="entry name" value="UBIQUITIN-LIKE PROTEASE FAMILY PROFILE DOMAIN-CONTAINING PROTEIN"/>
    <property type="match status" value="1"/>
</dbReference>
<reference evidence="3" key="1">
    <citation type="submission" date="2021-12" db="EMBL/GenBank/DDBJ databases">
        <authorList>
            <person name="Martin H S."/>
        </authorList>
    </citation>
    <scope>NUCLEOTIDE SEQUENCE</scope>
</reference>
<accession>A0A8J9YD08</accession>
<feature type="coiled-coil region" evidence="1">
    <location>
        <begin position="161"/>
        <end position="210"/>
    </location>
</feature>
<gene>
    <name evidence="3" type="ORF">BINO364_LOCUS11694</name>
</gene>
<name>A0A8J9YD08_9NEOP</name>
<organism evidence="3 4">
    <name type="scientific">Brenthis ino</name>
    <name type="common">lesser marbled fritillary</name>
    <dbReference type="NCBI Taxonomy" id="405034"/>
    <lineage>
        <taxon>Eukaryota</taxon>
        <taxon>Metazoa</taxon>
        <taxon>Ecdysozoa</taxon>
        <taxon>Arthropoda</taxon>
        <taxon>Hexapoda</taxon>
        <taxon>Insecta</taxon>
        <taxon>Pterygota</taxon>
        <taxon>Neoptera</taxon>
        <taxon>Endopterygota</taxon>
        <taxon>Lepidoptera</taxon>
        <taxon>Glossata</taxon>
        <taxon>Ditrysia</taxon>
        <taxon>Papilionoidea</taxon>
        <taxon>Nymphalidae</taxon>
        <taxon>Heliconiinae</taxon>
        <taxon>Argynnini</taxon>
        <taxon>Brenthis</taxon>
    </lineage>
</organism>
<proteinExistence type="predicted"/>
<evidence type="ECO:0000313" key="3">
    <source>
        <dbReference type="EMBL" id="CAH0726209.1"/>
    </source>
</evidence>
<dbReference type="EMBL" id="OV170225">
    <property type="protein sequence ID" value="CAH0726209.1"/>
    <property type="molecule type" value="Genomic_DNA"/>
</dbReference>
<protein>
    <submittedName>
        <fullName evidence="3">Uncharacterized protein</fullName>
    </submittedName>
</protein>
<feature type="non-terminal residue" evidence="3">
    <location>
        <position position="1199"/>
    </location>
</feature>
<dbReference type="AlphaFoldDB" id="A0A8J9YD08"/>
<sequence>MTLAAIFLSVGCQLRCEEECVKFVAECIFCDFKMPLSQAEKSRRYREKLKRTNPDKYQEIKKKNKSRAIKAYQNKKKSITDSQKAEHRLSQNKNSIRQTVHIIQSTSNEQPANMEHQDITEDRSNEVNLETQSMLAVQVPDRLEQNDTESRSNTYLNKTVIRNIQRNIEKKMRRENNQLREYVDKLIRDYKSVQRDMRKLKSDFRDLAKKVHHNEAEIVNHTIVQEQENTPYKRSENFVNEHLTNVATPEKEVIKKKILEYNVLTDSIKSKFKICQNQDKNTFKDVVDDPIVKKYKLKTSLTKSLGLKNSLKRHEETKTKTHDLIETIRRFYERDDVSRASAGKKECRTYRKCKMQVRYLLDKLETLYKKYVSEVGSISYSTFKKYRPFYVISPNLKNLKTCACLKHCNMQFILNALKSAGILESNDINTILDKLVCDPDFKQCMYGECSVCKDNAVQVNKEENLVINWFSWKVKEHEYDEKGERKKTKRMAKTENKGTLKDLVDLFNKEMNKFKIHVYNMRHQQRQYKLCIENLDYNECALHIDFSENWLCKHHEEIQAMHFGASKNQITLHTGVLYIKNEKPLSFCTISAENCHTPEAIWAHLDPVLKHIRLTYTNIDTVHFFSDGPTSQYRQKKNFFLMTRNTFEHGFENFTWSYFEASHGKGAADGVGGTIKRTLDFKVSHGTDIPDAQTAFNVLQETATSIKTFFIRPESIQTLDTNIASKLTAIRNTLKIHQIVSHAKFILKYRILSCFCQNLKGKCECFEPKIHSFEFQTEFTIDGNRKDESYTRLELDETTGELKQVREQKNDSLEIKGNEMCSEEQLFHWTQDSFLSDNMDIDETNIDFDILNDSGILNAIECEGNDTAENQKYVEKDNEVTIYNPDSLKMFCNQVINSHFGISNQNTETQLSEVCVLNKISKNDSQNLSFYNDLPTCLQPVIPSSKISANESKVSVGCSKLIIHSNIKVDSEVKKNNIRKILKGAKVIKQSALNMEIVPKKVKNVKQNNALSQIDTLNEHASKKNINNRQKSKSSKHAVKKKKIATYIETSSENSDIISLADTDKSEYETLNEYITCLEDQEGKENLEPAIPFGISDIDYCTVDFLKKDDWIVAKFATKKSLKHFVGRVLSIKDNIPTVKFVRNVKNLKDSKGLIFTYPQVDDIYEMQLGDVIKVLPQPNISRRGQIIFDTDISYYNIQ</sequence>
<dbReference type="OrthoDB" id="6357684at2759"/>
<dbReference type="PANTHER" id="PTHR46601">
    <property type="entry name" value="ULP_PROTEASE DOMAIN-CONTAINING PROTEIN"/>
    <property type="match status" value="1"/>
</dbReference>
<feature type="region of interest" description="Disordered" evidence="2">
    <location>
        <begin position="73"/>
        <end position="92"/>
    </location>
</feature>
<keyword evidence="1" id="KW-0175">Coiled coil</keyword>
<dbReference type="Proteomes" id="UP000838878">
    <property type="component" value="Chromosome 5"/>
</dbReference>
<evidence type="ECO:0000256" key="1">
    <source>
        <dbReference type="SAM" id="Coils"/>
    </source>
</evidence>
<keyword evidence="4" id="KW-1185">Reference proteome</keyword>